<evidence type="ECO:0000313" key="2">
    <source>
        <dbReference type="EMBL" id="ADF54765.1"/>
    </source>
</evidence>
<evidence type="ECO:0000313" key="3">
    <source>
        <dbReference type="Proteomes" id="UP000001654"/>
    </source>
</evidence>
<gene>
    <name evidence="2" type="ordered locus">ZPR_4464</name>
</gene>
<organism evidence="2 3">
    <name type="scientific">Zunongwangia profunda (strain DSM 18752 / CCTCC AB 206139 / SM-A87)</name>
    <name type="common">Wangia profunda</name>
    <dbReference type="NCBI Taxonomy" id="655815"/>
    <lineage>
        <taxon>Bacteria</taxon>
        <taxon>Pseudomonadati</taxon>
        <taxon>Bacteroidota</taxon>
        <taxon>Flavobacteriia</taxon>
        <taxon>Flavobacteriales</taxon>
        <taxon>Flavobacteriaceae</taxon>
        <taxon>Zunongwangia</taxon>
    </lineage>
</organism>
<evidence type="ECO:0000256" key="1">
    <source>
        <dbReference type="SAM" id="MobiDB-lite"/>
    </source>
</evidence>
<sequence>MILISPTFNKEKYDDKKEKEENEEDKKLHFTDNRNEEYQQKHVKITVIKETPLALNKKKTYLWNKQEQYYKQLSENTNNCEFFSKNPYSLL</sequence>
<dbReference type="Proteomes" id="UP000001654">
    <property type="component" value="Chromosome"/>
</dbReference>
<proteinExistence type="predicted"/>
<dbReference type="AlphaFoldDB" id="D5BCD9"/>
<dbReference type="KEGG" id="zpr:ZPR_4464"/>
<name>D5BCD9_ZUNPS</name>
<feature type="compositionally biased region" description="Basic and acidic residues" evidence="1">
    <location>
        <begin position="9"/>
        <end position="34"/>
    </location>
</feature>
<dbReference type="STRING" id="655815.ZPR_4464"/>
<dbReference type="HOGENOM" id="CLU_2426337_0_0_10"/>
<dbReference type="EMBL" id="CP001650">
    <property type="protein sequence ID" value="ADF54765.1"/>
    <property type="molecule type" value="Genomic_DNA"/>
</dbReference>
<dbReference type="RefSeq" id="WP_013073825.1">
    <property type="nucleotide sequence ID" value="NC_014041.1"/>
</dbReference>
<feature type="region of interest" description="Disordered" evidence="1">
    <location>
        <begin position="1"/>
        <end position="34"/>
    </location>
</feature>
<keyword evidence="3" id="KW-1185">Reference proteome</keyword>
<reference evidence="2 3" key="1">
    <citation type="journal article" date="2010" name="BMC Genomics">
        <title>The complete genome of Zunongwangia profunda SM-A87 reveals its adaptation to the deep-sea environment and ecological role in sedimentary organic nitrogen degradation.</title>
        <authorList>
            <person name="Qin Q.L."/>
            <person name="Zhang X.Y."/>
            <person name="Wang X.M."/>
            <person name="Liu G.M."/>
            <person name="Chen X.L."/>
            <person name="Xie B.B."/>
            <person name="Dang H.Y."/>
            <person name="Zhou B.C."/>
            <person name="Yu J."/>
            <person name="Zhang Y.Z."/>
        </authorList>
    </citation>
    <scope>NUCLEOTIDE SEQUENCE [LARGE SCALE GENOMIC DNA]</scope>
    <source>
        <strain evidence="3">DSM 18752 / CCTCC AB 206139 / SM-A87</strain>
    </source>
</reference>
<protein>
    <submittedName>
        <fullName evidence="2">Uncharacterized protein</fullName>
    </submittedName>
</protein>
<accession>D5BCD9</accession>